<keyword evidence="7 10" id="KW-0456">Lyase</keyword>
<dbReference type="PANTHER" id="PTHR11808">
    <property type="entry name" value="TRANS-SULFURATION ENZYME FAMILY MEMBER"/>
    <property type="match status" value="1"/>
</dbReference>
<accession>A0A1G6PLG6</accession>
<dbReference type="AlphaFoldDB" id="A0A1G6PLG6"/>
<dbReference type="SUPFAM" id="SSF53383">
    <property type="entry name" value="PLP-dependent transferases"/>
    <property type="match status" value="1"/>
</dbReference>
<dbReference type="InterPro" id="IPR015424">
    <property type="entry name" value="PyrdxlP-dep_Trfase"/>
</dbReference>
<dbReference type="Proteomes" id="UP000199387">
    <property type="component" value="Unassembled WGS sequence"/>
</dbReference>
<protein>
    <recommendedName>
        <fullName evidence="3">cysteine-S-conjugate beta-lyase</fullName>
        <ecNumber evidence="3">4.4.1.13</ecNumber>
    </recommendedName>
</protein>
<feature type="modified residue" description="N6-(pyridoxal phosphate)lysine" evidence="8">
    <location>
        <position position="195"/>
    </location>
</feature>
<evidence type="ECO:0000313" key="11">
    <source>
        <dbReference type="Proteomes" id="UP000199387"/>
    </source>
</evidence>
<dbReference type="EC" id="4.4.1.13" evidence="3"/>
<dbReference type="PROSITE" id="PS00868">
    <property type="entry name" value="CYS_MET_METAB_PP"/>
    <property type="match status" value="1"/>
</dbReference>
<dbReference type="GO" id="GO:0005737">
    <property type="term" value="C:cytoplasm"/>
    <property type="evidence" value="ECO:0007669"/>
    <property type="project" value="TreeGrafter"/>
</dbReference>
<keyword evidence="6" id="KW-0486">Methionine biosynthesis</keyword>
<dbReference type="PANTHER" id="PTHR11808:SF50">
    <property type="entry name" value="CYSTATHIONINE BETA-LYASE"/>
    <property type="match status" value="1"/>
</dbReference>
<evidence type="ECO:0000256" key="7">
    <source>
        <dbReference type="ARBA" id="ARBA00023239"/>
    </source>
</evidence>
<evidence type="ECO:0000256" key="2">
    <source>
        <dbReference type="ARBA" id="ARBA00009077"/>
    </source>
</evidence>
<comment type="cofactor">
    <cofactor evidence="1 9">
        <name>pyridoxal 5'-phosphate</name>
        <dbReference type="ChEBI" id="CHEBI:597326"/>
    </cofactor>
</comment>
<evidence type="ECO:0000256" key="4">
    <source>
        <dbReference type="ARBA" id="ARBA00022605"/>
    </source>
</evidence>
<dbReference type="Gene3D" id="3.40.640.10">
    <property type="entry name" value="Type I PLP-dependent aspartate aminotransferase-like (Major domain)"/>
    <property type="match status" value="1"/>
</dbReference>
<dbReference type="EMBL" id="FMZA01000017">
    <property type="protein sequence ID" value="SDC81060.1"/>
    <property type="molecule type" value="Genomic_DNA"/>
</dbReference>
<dbReference type="GO" id="GO:0009086">
    <property type="term" value="P:methionine biosynthetic process"/>
    <property type="evidence" value="ECO:0007669"/>
    <property type="project" value="UniProtKB-KW"/>
</dbReference>
<evidence type="ECO:0000256" key="8">
    <source>
        <dbReference type="PIRSR" id="PIRSR001434-2"/>
    </source>
</evidence>
<evidence type="ECO:0000256" key="9">
    <source>
        <dbReference type="RuleBase" id="RU362118"/>
    </source>
</evidence>
<evidence type="ECO:0000256" key="3">
    <source>
        <dbReference type="ARBA" id="ARBA00012224"/>
    </source>
</evidence>
<dbReference type="GO" id="GO:0019346">
    <property type="term" value="P:transsulfuration"/>
    <property type="evidence" value="ECO:0007669"/>
    <property type="project" value="InterPro"/>
</dbReference>
<evidence type="ECO:0000313" key="10">
    <source>
        <dbReference type="EMBL" id="SDC81060.1"/>
    </source>
</evidence>
<reference evidence="10 11" key="1">
    <citation type="submission" date="2016-10" db="EMBL/GenBank/DDBJ databases">
        <authorList>
            <person name="de Groot N.N."/>
        </authorList>
    </citation>
    <scope>NUCLEOTIDE SEQUENCE [LARGE SCALE GENOMIC DNA]</scope>
    <source>
        <strain evidence="10 11">DSM 45514</strain>
    </source>
</reference>
<dbReference type="FunFam" id="3.40.640.10:FF:000009">
    <property type="entry name" value="Cystathionine gamma-synthase homolog"/>
    <property type="match status" value="1"/>
</dbReference>
<dbReference type="InterPro" id="IPR000277">
    <property type="entry name" value="Cys/Met-Metab_PyrdxlP-dep_enz"/>
</dbReference>
<keyword evidence="11" id="KW-1185">Reference proteome</keyword>
<sequence length="393" mass="42787">MNFGTRLLHNGNEVDPFTGAASVPLYQASTYHQADIDNPGTFDYARSGNPTREALEQTIAELEGGTRGFAFASGMAAISTVFLLFSKGDHLVVSEDLYGGTFRVLTEVLPRLGIQATFVDTTDLDQVRAAIRSQTRALYIETPSNPTLKVTDLKGATELAKEQGLYTIVDNTFLTPCYQRPLEQGADIVIHSATKFIAGHSDVVSGLVAVGDASLADRLALLQNALGSVLGVQDCWLTMRGLKTLKTRMDTSSASADYIARELRRFPEIRRVYYTGLEDHPGHRIQSRQSEGHGAVLSFDLGDGQRVRQVLSRVRLPLVAVSLGAVESILSYPAKMSHAAMPPSERAKRGVTDGLLRLSVGLEDPDDLLEDLERAIRGRRISSVGTEWRASIV</sequence>
<dbReference type="InterPro" id="IPR054542">
    <property type="entry name" value="Cys_met_metab_PP"/>
</dbReference>
<dbReference type="FunFam" id="3.90.1150.10:FF:000033">
    <property type="entry name" value="Cystathionine gamma-synthase"/>
    <property type="match status" value="1"/>
</dbReference>
<dbReference type="GO" id="GO:0030170">
    <property type="term" value="F:pyridoxal phosphate binding"/>
    <property type="evidence" value="ECO:0007669"/>
    <property type="project" value="InterPro"/>
</dbReference>
<evidence type="ECO:0000256" key="1">
    <source>
        <dbReference type="ARBA" id="ARBA00001933"/>
    </source>
</evidence>
<gene>
    <name evidence="10" type="ORF">SAMN04488112_11738</name>
</gene>
<evidence type="ECO:0000256" key="5">
    <source>
        <dbReference type="ARBA" id="ARBA00022898"/>
    </source>
</evidence>
<dbReference type="InterPro" id="IPR015421">
    <property type="entry name" value="PyrdxlP-dep_Trfase_major"/>
</dbReference>
<proteinExistence type="inferred from homology"/>
<name>A0A1G6PLG6_9BACL</name>
<dbReference type="InterPro" id="IPR015422">
    <property type="entry name" value="PyrdxlP-dep_Trfase_small"/>
</dbReference>
<dbReference type="CDD" id="cd00614">
    <property type="entry name" value="CGS_like"/>
    <property type="match status" value="1"/>
</dbReference>
<dbReference type="PIRSF" id="PIRSF001434">
    <property type="entry name" value="CGS"/>
    <property type="match status" value="1"/>
</dbReference>
<dbReference type="Gene3D" id="3.90.1150.10">
    <property type="entry name" value="Aspartate Aminotransferase, domain 1"/>
    <property type="match status" value="1"/>
</dbReference>
<dbReference type="Pfam" id="PF01053">
    <property type="entry name" value="Cys_Met_Meta_PP"/>
    <property type="match status" value="1"/>
</dbReference>
<comment type="similarity">
    <text evidence="2 9">Belongs to the trans-sulfuration enzymes family.</text>
</comment>
<organism evidence="10 11">
    <name type="scientific">Melghirimyces thermohalophilus</name>
    <dbReference type="NCBI Taxonomy" id="1236220"/>
    <lineage>
        <taxon>Bacteria</taxon>
        <taxon>Bacillati</taxon>
        <taxon>Bacillota</taxon>
        <taxon>Bacilli</taxon>
        <taxon>Bacillales</taxon>
        <taxon>Thermoactinomycetaceae</taxon>
        <taxon>Melghirimyces</taxon>
    </lineage>
</organism>
<dbReference type="RefSeq" id="WP_091571672.1">
    <property type="nucleotide sequence ID" value="NZ_FMZA01000017.1"/>
</dbReference>
<dbReference type="OrthoDB" id="9780685at2"/>
<dbReference type="STRING" id="1236220.SAMN04488112_11738"/>
<keyword evidence="4" id="KW-0028">Amino-acid biosynthesis</keyword>
<keyword evidence="5 8" id="KW-0663">Pyridoxal phosphate</keyword>
<dbReference type="GO" id="GO:0047804">
    <property type="term" value="F:cysteine-S-conjugate beta-lyase activity"/>
    <property type="evidence" value="ECO:0007669"/>
    <property type="project" value="UniProtKB-EC"/>
</dbReference>
<evidence type="ECO:0000256" key="6">
    <source>
        <dbReference type="ARBA" id="ARBA00023167"/>
    </source>
</evidence>